<keyword evidence="2" id="KW-0472">Membrane</keyword>
<evidence type="ECO:0000256" key="1">
    <source>
        <dbReference type="SAM" id="MobiDB-lite"/>
    </source>
</evidence>
<keyword evidence="2" id="KW-0812">Transmembrane</keyword>
<feature type="transmembrane region" description="Helical" evidence="2">
    <location>
        <begin position="68"/>
        <end position="93"/>
    </location>
</feature>
<dbReference type="PANTHER" id="PTHR35041">
    <property type="entry name" value="MEDIATOR OF RNA POLYMERASE II TRANSCRIPTION SUBUNIT 1"/>
    <property type="match status" value="1"/>
</dbReference>
<organism evidence="3 4">
    <name type="scientific">Lophiostoma macrostomum CBS 122681</name>
    <dbReference type="NCBI Taxonomy" id="1314788"/>
    <lineage>
        <taxon>Eukaryota</taxon>
        <taxon>Fungi</taxon>
        <taxon>Dikarya</taxon>
        <taxon>Ascomycota</taxon>
        <taxon>Pezizomycotina</taxon>
        <taxon>Dothideomycetes</taxon>
        <taxon>Pleosporomycetidae</taxon>
        <taxon>Pleosporales</taxon>
        <taxon>Lophiostomataceae</taxon>
        <taxon>Lophiostoma</taxon>
    </lineage>
</organism>
<name>A0A6A6T0W8_9PLEO</name>
<evidence type="ECO:0000313" key="3">
    <source>
        <dbReference type="EMBL" id="KAF2652967.1"/>
    </source>
</evidence>
<accession>A0A6A6T0W8</accession>
<dbReference type="Proteomes" id="UP000799324">
    <property type="component" value="Unassembled WGS sequence"/>
</dbReference>
<keyword evidence="2" id="KW-1133">Transmembrane helix</keyword>
<evidence type="ECO:0000256" key="2">
    <source>
        <dbReference type="SAM" id="Phobius"/>
    </source>
</evidence>
<dbReference type="EMBL" id="MU004390">
    <property type="protein sequence ID" value="KAF2652967.1"/>
    <property type="molecule type" value="Genomic_DNA"/>
</dbReference>
<dbReference type="OrthoDB" id="5322539at2759"/>
<dbReference type="PANTHER" id="PTHR35041:SF6">
    <property type="entry name" value="FORMYLMETHIONINE DEFORMYLASE-LIKE PROTEIN-RELATED"/>
    <property type="match status" value="1"/>
</dbReference>
<feature type="transmembrane region" description="Helical" evidence="2">
    <location>
        <begin position="21"/>
        <end position="48"/>
    </location>
</feature>
<feature type="region of interest" description="Disordered" evidence="1">
    <location>
        <begin position="478"/>
        <end position="500"/>
    </location>
</feature>
<dbReference type="AlphaFoldDB" id="A0A6A6T0W8"/>
<proteinExistence type="predicted"/>
<gene>
    <name evidence="3" type="ORF">K491DRAFT_780657</name>
</gene>
<reference evidence="3" key="1">
    <citation type="journal article" date="2020" name="Stud. Mycol.">
        <title>101 Dothideomycetes genomes: a test case for predicting lifestyles and emergence of pathogens.</title>
        <authorList>
            <person name="Haridas S."/>
            <person name="Albert R."/>
            <person name="Binder M."/>
            <person name="Bloem J."/>
            <person name="Labutti K."/>
            <person name="Salamov A."/>
            <person name="Andreopoulos B."/>
            <person name="Baker S."/>
            <person name="Barry K."/>
            <person name="Bills G."/>
            <person name="Bluhm B."/>
            <person name="Cannon C."/>
            <person name="Castanera R."/>
            <person name="Culley D."/>
            <person name="Daum C."/>
            <person name="Ezra D."/>
            <person name="Gonzalez J."/>
            <person name="Henrissat B."/>
            <person name="Kuo A."/>
            <person name="Liang C."/>
            <person name="Lipzen A."/>
            <person name="Lutzoni F."/>
            <person name="Magnuson J."/>
            <person name="Mondo S."/>
            <person name="Nolan M."/>
            <person name="Ohm R."/>
            <person name="Pangilinan J."/>
            <person name="Park H.-J."/>
            <person name="Ramirez L."/>
            <person name="Alfaro M."/>
            <person name="Sun H."/>
            <person name="Tritt A."/>
            <person name="Yoshinaga Y."/>
            <person name="Zwiers L.-H."/>
            <person name="Turgeon B."/>
            <person name="Goodwin S."/>
            <person name="Spatafora J."/>
            <person name="Crous P."/>
            <person name="Grigoriev I."/>
        </authorList>
    </citation>
    <scope>NUCLEOTIDE SEQUENCE</scope>
    <source>
        <strain evidence="3">CBS 122681</strain>
    </source>
</reference>
<evidence type="ECO:0000313" key="4">
    <source>
        <dbReference type="Proteomes" id="UP000799324"/>
    </source>
</evidence>
<keyword evidence="4" id="KW-1185">Reference proteome</keyword>
<protein>
    <submittedName>
        <fullName evidence="3">Uncharacterized protein</fullName>
    </submittedName>
</protein>
<feature type="transmembrane region" description="Helical" evidence="2">
    <location>
        <begin position="120"/>
        <end position="144"/>
    </location>
</feature>
<sequence length="692" mass="75168">MRSPKSESKDSRRNAESRRSITISPTSWTVLLIIGPLFLAFAFALIHYLLFRTLSNTPVDLIPLQQSLITTLSLILASAFRLSLVGSIGLSFAQHLWRVLRQEALPLYRIEQLFTVRSKALVLTNVGVLWTAPLLFSMAVYLWLLEVAVVYPPGALTVVTQSYASTENVTMAVLNKAVPDDLDPFADNSAEVYALATELTPFLNPEGVFYQYSRPLRSLSSLSRSVMSSGRIVDLPAPRGENSSYHLEFRAPQLVCTESVRNTTNVTAADPRPIDTTVFSTTWNNNDSFTLSQERFLGWFFPDSTQDTVARISEVRTLSCQPQSALYDLNISYVKGVQQSSYSIKDVQPFGLEDNGCFFVTNPPESTPASCNTNATTGSMFAVANISLATLKRTLESWNEFAPLDAMLQNMQYNYSVSNTLTSLPAGEFVLENGTAVPLLTIQELPSDAASSPARGLPLPSIPLQDSIFNTLRFNTTSTTPSSLAGQDTSTIPHNGDSTSFDPRTQLAITTPALNALLSNLSISMLSLDLWHEELSVTSTQARATYVFGNQVAFWLPYGLSLGIAVAYVALGMRALMGNGGPVVDGGFLQVMVSTRGRTGLEGAVRADMDCADRGGMGMGTGSCGLSEETLKMRVRYGEVVGVRDVDMYMGMDVDGKRMGKDSGRLVAFGTVDETESLTVRRGGSRGGDAQA</sequence>